<keyword evidence="1" id="KW-0812">Transmembrane</keyword>
<proteinExistence type="predicted"/>
<organism evidence="2 3">
    <name type="scientific">Glomus cerebriforme</name>
    <dbReference type="NCBI Taxonomy" id="658196"/>
    <lineage>
        <taxon>Eukaryota</taxon>
        <taxon>Fungi</taxon>
        <taxon>Fungi incertae sedis</taxon>
        <taxon>Mucoromycota</taxon>
        <taxon>Glomeromycotina</taxon>
        <taxon>Glomeromycetes</taxon>
        <taxon>Glomerales</taxon>
        <taxon>Glomeraceae</taxon>
        <taxon>Glomus</taxon>
    </lineage>
</organism>
<dbReference type="EMBL" id="QKYT01000261">
    <property type="protein sequence ID" value="RIA88480.1"/>
    <property type="molecule type" value="Genomic_DNA"/>
</dbReference>
<evidence type="ECO:0000313" key="3">
    <source>
        <dbReference type="Proteomes" id="UP000265703"/>
    </source>
</evidence>
<feature type="transmembrane region" description="Helical" evidence="1">
    <location>
        <begin position="21"/>
        <end position="44"/>
    </location>
</feature>
<dbReference type="AlphaFoldDB" id="A0A397SQN0"/>
<accession>A0A397SQN0</accession>
<name>A0A397SQN0_9GLOM</name>
<keyword evidence="1" id="KW-1133">Transmembrane helix</keyword>
<evidence type="ECO:0000256" key="1">
    <source>
        <dbReference type="SAM" id="Phobius"/>
    </source>
</evidence>
<evidence type="ECO:0000313" key="2">
    <source>
        <dbReference type="EMBL" id="RIA88480.1"/>
    </source>
</evidence>
<keyword evidence="3" id="KW-1185">Reference proteome</keyword>
<comment type="caution">
    <text evidence="2">The sequence shown here is derived from an EMBL/GenBank/DDBJ whole genome shotgun (WGS) entry which is preliminary data.</text>
</comment>
<keyword evidence="1" id="KW-0472">Membrane</keyword>
<reference evidence="2 3" key="1">
    <citation type="submission" date="2018-06" db="EMBL/GenBank/DDBJ databases">
        <title>Comparative genomics reveals the genomic features of Rhizophagus irregularis, R. cerebriforme, R. diaphanum and Gigaspora rosea, and their symbiotic lifestyle signature.</title>
        <authorList>
            <person name="Morin E."/>
            <person name="San Clemente H."/>
            <person name="Chen E.C.H."/>
            <person name="De La Providencia I."/>
            <person name="Hainaut M."/>
            <person name="Kuo A."/>
            <person name="Kohler A."/>
            <person name="Murat C."/>
            <person name="Tang N."/>
            <person name="Roy S."/>
            <person name="Loubradou J."/>
            <person name="Henrissat B."/>
            <person name="Grigoriev I.V."/>
            <person name="Corradi N."/>
            <person name="Roux C."/>
            <person name="Martin F.M."/>
        </authorList>
    </citation>
    <scope>NUCLEOTIDE SEQUENCE [LARGE SCALE GENOMIC DNA]</scope>
    <source>
        <strain evidence="2 3">DAOM 227022</strain>
    </source>
</reference>
<dbReference type="Proteomes" id="UP000265703">
    <property type="component" value="Unassembled WGS sequence"/>
</dbReference>
<sequence length="57" mass="6958">MNIHLRRNSLQIKKTRKCLNFTIYSIFNLFIFSKKLNCTIMNFFDFRLCNLCNYNLS</sequence>
<gene>
    <name evidence="2" type="ORF">C1645_242568</name>
</gene>
<protein>
    <submittedName>
        <fullName evidence="2">Uncharacterized protein</fullName>
    </submittedName>
</protein>